<gene>
    <name evidence="1" type="ORF">FBZ90_107343</name>
</gene>
<dbReference type="AlphaFoldDB" id="A0A560H8I5"/>
<name>A0A560H8I5_9PROT</name>
<reference evidence="1 2" key="1">
    <citation type="submission" date="2019-06" db="EMBL/GenBank/DDBJ databases">
        <title>Genomic Encyclopedia of Type Strains, Phase IV (KMG-V): Genome sequencing to study the core and pangenomes of soil and plant-associated prokaryotes.</title>
        <authorList>
            <person name="Whitman W."/>
        </authorList>
    </citation>
    <scope>NUCLEOTIDE SEQUENCE [LARGE SCALE GENOMIC DNA]</scope>
    <source>
        <strain evidence="1 2">BR 11622</strain>
    </source>
</reference>
<dbReference type="OrthoDB" id="7305499at2"/>
<organism evidence="1 2">
    <name type="scientific">Nitrospirillum amazonense</name>
    <dbReference type="NCBI Taxonomy" id="28077"/>
    <lineage>
        <taxon>Bacteria</taxon>
        <taxon>Pseudomonadati</taxon>
        <taxon>Pseudomonadota</taxon>
        <taxon>Alphaproteobacteria</taxon>
        <taxon>Rhodospirillales</taxon>
        <taxon>Azospirillaceae</taxon>
        <taxon>Nitrospirillum</taxon>
    </lineage>
</organism>
<dbReference type="EMBL" id="VITR01000007">
    <property type="protein sequence ID" value="TWB41964.1"/>
    <property type="molecule type" value="Genomic_DNA"/>
</dbReference>
<proteinExistence type="predicted"/>
<dbReference type="RefSeq" id="WP_145733149.1">
    <property type="nucleotide sequence ID" value="NZ_VITR01000007.1"/>
</dbReference>
<accession>A0A560H8I5</accession>
<evidence type="ECO:0000313" key="1">
    <source>
        <dbReference type="EMBL" id="TWB41964.1"/>
    </source>
</evidence>
<protein>
    <submittedName>
        <fullName evidence="1">Uncharacterized protein</fullName>
    </submittedName>
</protein>
<sequence length="306" mass="31371">MAFGRKGLGVVNLIDLDLSVREGDVDVTSSDLFSVLNAGAGQSILKSVLGKKSQATMPDTTSALFQPSKKSAAAKTFGSVPTQGKSSDVSPAQGDAVMVSKLGAALTGRAADFFNVMDDKAKAKLEGLVNSGQVSAEDAVKGLQYWADTTSFDKAMAQVPLSNDEQALATQRDDRQAVAQAAYGAVFSAVGNAGAIQQQIQKLTDSGQAVPDDLMAQYQASVAQASALGATAAAAQEQAANARSVNVTIFQDHFNVVAAAKAASGHPDGAVMYSSDDGAAADRLAAAGFTRLDLKGTYDAYPAIPL</sequence>
<keyword evidence="2" id="KW-1185">Reference proteome</keyword>
<evidence type="ECO:0000313" key="2">
    <source>
        <dbReference type="Proteomes" id="UP000315751"/>
    </source>
</evidence>
<dbReference type="Proteomes" id="UP000315751">
    <property type="component" value="Unassembled WGS sequence"/>
</dbReference>
<comment type="caution">
    <text evidence="1">The sequence shown here is derived from an EMBL/GenBank/DDBJ whole genome shotgun (WGS) entry which is preliminary data.</text>
</comment>